<dbReference type="Pfam" id="PF05159">
    <property type="entry name" value="Capsule_synth"/>
    <property type="match status" value="1"/>
</dbReference>
<dbReference type="GO" id="GO:0015774">
    <property type="term" value="P:polysaccharide transport"/>
    <property type="evidence" value="ECO:0007669"/>
    <property type="project" value="InterPro"/>
</dbReference>
<protein>
    <submittedName>
        <fullName evidence="3 4">Glycosyltransferase</fullName>
    </submittedName>
</protein>
<dbReference type="InterPro" id="IPR019290">
    <property type="entry name" value="GlycosylTrfase-like_prok"/>
</dbReference>
<keyword evidence="4" id="KW-0808">Transferase</keyword>
<dbReference type="RefSeq" id="WP_149504656.1">
    <property type="nucleotide sequence ID" value="NZ_CP035708.1"/>
</dbReference>
<dbReference type="GO" id="GO:0016740">
    <property type="term" value="F:transferase activity"/>
    <property type="evidence" value="ECO:0007669"/>
    <property type="project" value="UniProtKB-KW"/>
</dbReference>
<dbReference type="Pfam" id="PF10111">
    <property type="entry name" value="Glyco_tranf_2_2"/>
    <property type="match status" value="1"/>
</dbReference>
<dbReference type="OrthoDB" id="9781367at2"/>
<dbReference type="InterPro" id="IPR007833">
    <property type="entry name" value="Capsule_polysaccharide_synth"/>
</dbReference>
<dbReference type="EMBL" id="JBEPLS010000012">
    <property type="protein sequence ID" value="MET3605047.1"/>
    <property type="molecule type" value="Genomic_DNA"/>
</dbReference>
<proteinExistence type="predicted"/>
<dbReference type="Proteomes" id="UP000323522">
    <property type="component" value="Chromosome"/>
</dbReference>
<evidence type="ECO:0000259" key="2">
    <source>
        <dbReference type="Pfam" id="PF10111"/>
    </source>
</evidence>
<organism evidence="4 5">
    <name type="scientific">Sphaerotilus sulfidivorans</name>
    <dbReference type="NCBI Taxonomy" id="639200"/>
    <lineage>
        <taxon>Bacteria</taxon>
        <taxon>Pseudomonadati</taxon>
        <taxon>Pseudomonadota</taxon>
        <taxon>Betaproteobacteria</taxon>
        <taxon>Burkholderiales</taxon>
        <taxon>Sphaerotilaceae</taxon>
        <taxon>Sphaerotilus</taxon>
    </lineage>
</organism>
<dbReference type="EMBL" id="CP035708">
    <property type="protein sequence ID" value="QEN02004.1"/>
    <property type="molecule type" value="Genomic_DNA"/>
</dbReference>
<feature type="domain" description="Glycosyltransferase 2-like prokaryotic type" evidence="2">
    <location>
        <begin position="23"/>
        <end position="298"/>
    </location>
</feature>
<evidence type="ECO:0000313" key="3">
    <source>
        <dbReference type="EMBL" id="MET3605047.1"/>
    </source>
</evidence>
<reference evidence="4 5" key="1">
    <citation type="submission" date="2019-02" db="EMBL/GenBank/DDBJ databases">
        <title>Complete Genome Sequence and Methylome Analysis of Sphaerotilus natans subsp. sulfidivorans D-507.</title>
        <authorList>
            <person name="Fomenkov A."/>
            <person name="Gridneva E."/>
            <person name="Smolyakov D."/>
            <person name="Dubinina G."/>
            <person name="Vincze T."/>
            <person name="Grabovich M."/>
            <person name="Roberts R.J."/>
        </authorList>
    </citation>
    <scope>NUCLEOTIDE SEQUENCE [LARGE SCALE GENOMIC DNA]</scope>
    <source>
        <strain evidence="4 5">D-507</strain>
    </source>
</reference>
<evidence type="ECO:0000313" key="5">
    <source>
        <dbReference type="Proteomes" id="UP000323522"/>
    </source>
</evidence>
<evidence type="ECO:0000313" key="6">
    <source>
        <dbReference type="Proteomes" id="UP001549111"/>
    </source>
</evidence>
<dbReference type="Gene3D" id="3.90.550.10">
    <property type="entry name" value="Spore Coat Polysaccharide Biosynthesis Protein SpsA, Chain A"/>
    <property type="match status" value="1"/>
</dbReference>
<name>A0A5C1Q5N3_9BURK</name>
<evidence type="ECO:0000313" key="4">
    <source>
        <dbReference type="EMBL" id="QEN02004.1"/>
    </source>
</evidence>
<accession>A0A5C1Q5N3</accession>
<feature type="compositionally biased region" description="Low complexity" evidence="1">
    <location>
        <begin position="703"/>
        <end position="713"/>
    </location>
</feature>
<dbReference type="GO" id="GO:0000271">
    <property type="term" value="P:polysaccharide biosynthetic process"/>
    <property type="evidence" value="ECO:0007669"/>
    <property type="project" value="InterPro"/>
</dbReference>
<gene>
    <name evidence="3" type="ORF">ABIC99_002872</name>
    <name evidence="4" type="ORF">EWH46_15350</name>
</gene>
<keyword evidence="6" id="KW-1185">Reference proteome</keyword>
<evidence type="ECO:0000256" key="1">
    <source>
        <dbReference type="SAM" id="MobiDB-lite"/>
    </source>
</evidence>
<dbReference type="Proteomes" id="UP001549111">
    <property type="component" value="Unassembled WGS sequence"/>
</dbReference>
<dbReference type="InterPro" id="IPR029044">
    <property type="entry name" value="Nucleotide-diphossugar_trans"/>
</dbReference>
<feature type="region of interest" description="Disordered" evidence="1">
    <location>
        <begin position="703"/>
        <end position="735"/>
    </location>
</feature>
<dbReference type="AlphaFoldDB" id="A0A5C1Q5N3"/>
<sequence length="776" mass="88101">MHDDSAEPLMTASAPTLADVALTIIIPVRCAPERSDAIERLSFILHDTTRPACTEVLVVDDGSPAAMGRRLRQKCTDLGLRYLRIDSETAPFSIGRARNAGVQAAHGRHVMFQDIDLMPVPDFYRNVLLEIEVQRLDQFAERFLMFGVIYLSPEATQEYLDTRVDLRRSRFVQYLMEADTSRIEKFSTGTSVTVWNRHYFLATGGNDPDFAGWGYEDIEYMCRAIRRANRFPLPEEFPLDYRNFQTIGEYRGWKSVYRLFGDMTFQKGLVMFHAWHPVEQASAYARAKDRNRKLFEAKLAAFKATGEEPPPLPMPERGRSVIFRTNPWVYNRWVAPLLGEITLVDEEMFTPESFIEQVRDLRIDRVVFHNPYASATMEGIYRAVRQAGIPFLICERGALPDSVFFDDGGFNGESTSYAPERWRRLLDEREEDAICQYIRDHKAQGASLEDQPDRIGAAALRRRLNIFPGSKILFVPLQRPSDTVITHLAGPIESYDNFLRLVRRLVHTLPAHWTIVVKRHPLEVESPDLPGVIFADESHVDDLIEACDALLLINSGVGLLGLLHQKLVLHAGQAFYGHPGLAHQVTTHEDVLHALQHVRPDRESVLQFLHYLVFEFYSFARFKTRRVAWKEGALMTATTAIDYRVVRVPGCPHLHIEQRQQVEIADKSILFDRYRGLDGNLRRLPAAAAKPATVTKPAIAAKPAAAKPAGTPAAKPPSPVAATSGQPALQLVRSEPEQEVPPLIRKFRKFRSNPIMFMRDSKHPMLKAIGWSIRHD</sequence>
<dbReference type="KEGG" id="snn:EWH46_15350"/>
<dbReference type="SUPFAM" id="SSF53448">
    <property type="entry name" value="Nucleotide-diphospho-sugar transferases"/>
    <property type="match status" value="1"/>
</dbReference>
<reference evidence="3 6" key="2">
    <citation type="submission" date="2024-06" db="EMBL/GenBank/DDBJ databases">
        <title>Genomic Encyclopedia of Type Strains, Phase IV (KMG-IV): sequencing the most valuable type-strain genomes for metagenomic binning, comparative biology and taxonomic classification.</title>
        <authorList>
            <person name="Goeker M."/>
        </authorList>
    </citation>
    <scope>NUCLEOTIDE SEQUENCE [LARGE SCALE GENOMIC DNA]</scope>
    <source>
        <strain evidence="3 6">D-501</strain>
    </source>
</reference>